<gene>
    <name evidence="2" type="ORF">HBO38_33805</name>
</gene>
<evidence type="ECO:0000256" key="1">
    <source>
        <dbReference type="SAM" id="Phobius"/>
    </source>
</evidence>
<name>A0A7Y1FD21_PSEVE</name>
<accession>A0A7Y1FD21</accession>
<reference evidence="2 3" key="1">
    <citation type="journal article" date="2020" name="Front. Microbiol.">
        <title>Genetic Organization of the aprX-lipA2 Operon Affects the Proteolytic Potential of Pseudomonas Species in Milk.</title>
        <authorList>
            <person name="Maier C."/>
            <person name="Huptas C."/>
            <person name="von Neubeck M."/>
            <person name="Scherer S."/>
            <person name="Wenning M."/>
            <person name="Lucking G."/>
        </authorList>
    </citation>
    <scope>NUCLEOTIDE SEQUENCE [LARGE SCALE GENOMIC DNA]</scope>
    <source>
        <strain evidence="2 3">DSM 16272</strain>
    </source>
</reference>
<evidence type="ECO:0000313" key="3">
    <source>
        <dbReference type="Proteomes" id="UP000537729"/>
    </source>
</evidence>
<feature type="transmembrane region" description="Helical" evidence="1">
    <location>
        <begin position="30"/>
        <end position="52"/>
    </location>
</feature>
<protein>
    <submittedName>
        <fullName evidence="2">Uncharacterized protein</fullName>
    </submittedName>
</protein>
<dbReference type="AlphaFoldDB" id="A0A7Y1FD21"/>
<feature type="transmembrane region" description="Helical" evidence="1">
    <location>
        <begin position="102"/>
        <end position="125"/>
    </location>
</feature>
<dbReference type="RefSeq" id="WP_169886459.1">
    <property type="nucleotide sequence ID" value="NZ_JAAQWG010000090.1"/>
</dbReference>
<evidence type="ECO:0000313" key="2">
    <source>
        <dbReference type="EMBL" id="NMY13314.1"/>
    </source>
</evidence>
<keyword evidence="1" id="KW-0812">Transmembrane</keyword>
<keyword evidence="1" id="KW-0472">Membrane</keyword>
<proteinExistence type="predicted"/>
<organism evidence="2 3">
    <name type="scientific">Pseudomonas veronii</name>
    <dbReference type="NCBI Taxonomy" id="76761"/>
    <lineage>
        <taxon>Bacteria</taxon>
        <taxon>Pseudomonadati</taxon>
        <taxon>Pseudomonadota</taxon>
        <taxon>Gammaproteobacteria</taxon>
        <taxon>Pseudomonadales</taxon>
        <taxon>Pseudomonadaceae</taxon>
        <taxon>Pseudomonas</taxon>
    </lineage>
</organism>
<dbReference type="EMBL" id="JAAQWG010000090">
    <property type="protein sequence ID" value="NMY13314.1"/>
    <property type="molecule type" value="Genomic_DNA"/>
</dbReference>
<comment type="caution">
    <text evidence="2">The sequence shown here is derived from an EMBL/GenBank/DDBJ whole genome shotgun (WGS) entry which is preliminary data.</text>
</comment>
<keyword evidence="1" id="KW-1133">Transmembrane helix</keyword>
<sequence>MNDRETALAALQFSAQKFKALKSFNEIKSYYALIAVCSIFPALYGLVIFFGLRLAWSNKGLKRFVIIPNFLSIIFFLMGIFVTLNLINVFTGPAAAISSTGTIWLLSFMLSSFVFGLCFLFALILRKNRMKKIALEIEALLAIVESKTDAR</sequence>
<feature type="transmembrane region" description="Helical" evidence="1">
    <location>
        <begin position="64"/>
        <end position="90"/>
    </location>
</feature>
<dbReference type="Proteomes" id="UP000537729">
    <property type="component" value="Unassembled WGS sequence"/>
</dbReference>